<proteinExistence type="predicted"/>
<protein>
    <recommendedName>
        <fullName evidence="2">DUF7282 domain-containing protein</fullName>
    </recommendedName>
</protein>
<evidence type="ECO:0000259" key="2">
    <source>
        <dbReference type="Pfam" id="PF23951"/>
    </source>
</evidence>
<evidence type="ECO:0000256" key="1">
    <source>
        <dbReference type="SAM" id="Phobius"/>
    </source>
</evidence>
<evidence type="ECO:0000313" key="4">
    <source>
        <dbReference type="Proteomes" id="UP000178919"/>
    </source>
</evidence>
<dbReference type="InterPro" id="IPR055706">
    <property type="entry name" value="Slg1/2_DUF7282"/>
</dbReference>
<name>A0A1F6EYZ2_9BACT</name>
<keyword evidence="1" id="KW-0472">Membrane</keyword>
<gene>
    <name evidence="3" type="ORF">A3J11_00410</name>
</gene>
<keyword evidence="1" id="KW-0812">Transmembrane</keyword>
<keyword evidence="1" id="KW-1133">Transmembrane helix</keyword>
<dbReference type="AlphaFoldDB" id="A0A1F6EYZ2"/>
<comment type="caution">
    <text evidence="3">The sequence shown here is derived from an EMBL/GenBank/DDBJ whole genome shotgun (WGS) entry which is preliminary data.</text>
</comment>
<feature type="domain" description="DUF7282" evidence="2">
    <location>
        <begin position="54"/>
        <end position="136"/>
    </location>
</feature>
<dbReference type="Pfam" id="PF23951">
    <property type="entry name" value="DUF7282"/>
    <property type="match status" value="1"/>
</dbReference>
<reference evidence="3 4" key="1">
    <citation type="journal article" date="2016" name="Nat. Commun.">
        <title>Thousands of microbial genomes shed light on interconnected biogeochemical processes in an aquifer system.</title>
        <authorList>
            <person name="Anantharaman K."/>
            <person name="Brown C.T."/>
            <person name="Hug L.A."/>
            <person name="Sharon I."/>
            <person name="Castelle C.J."/>
            <person name="Probst A.J."/>
            <person name="Thomas B.C."/>
            <person name="Singh A."/>
            <person name="Wilkins M.J."/>
            <person name="Karaoz U."/>
            <person name="Brodie E.L."/>
            <person name="Williams K.H."/>
            <person name="Hubbard S.S."/>
            <person name="Banfield J.F."/>
        </authorList>
    </citation>
    <scope>NUCLEOTIDE SEQUENCE [LARGE SCALE GENOMIC DNA]</scope>
</reference>
<dbReference type="EMBL" id="MFMJ01000043">
    <property type="protein sequence ID" value="OGG78840.1"/>
    <property type="molecule type" value="Genomic_DNA"/>
</dbReference>
<evidence type="ECO:0000313" key="3">
    <source>
        <dbReference type="EMBL" id="OGG78840.1"/>
    </source>
</evidence>
<sequence length="158" mass="16615">MTWHFSLSSFVIGIMLGTLVTGAWFLDGNSLFVSAPSSPLFVASSTPSIPESGTISVADQSSGTAVIVESVTVPLSGVWVAVREMNGRDMGNILGAARATGPKNGFLIPLLRSTAPNQSYAVQLYRDDNGGAFDPSVNSVYVDFETGSRVVAYFTTTP</sequence>
<accession>A0A1F6EYZ2</accession>
<dbReference type="Proteomes" id="UP000178919">
    <property type="component" value="Unassembled WGS sequence"/>
</dbReference>
<feature type="transmembrane region" description="Helical" evidence="1">
    <location>
        <begin position="6"/>
        <end position="26"/>
    </location>
</feature>
<organism evidence="3 4">
    <name type="scientific">Candidatus Kaiserbacteria bacterium RIFCSPLOWO2_02_FULL_55_12</name>
    <dbReference type="NCBI Taxonomy" id="1798522"/>
    <lineage>
        <taxon>Bacteria</taxon>
        <taxon>Candidatus Kaiseribacteriota</taxon>
    </lineage>
</organism>